<organism evidence="2 3">
    <name type="scientific">Mucor velutinosus</name>
    <dbReference type="NCBI Taxonomy" id="708070"/>
    <lineage>
        <taxon>Eukaryota</taxon>
        <taxon>Fungi</taxon>
        <taxon>Fungi incertae sedis</taxon>
        <taxon>Mucoromycota</taxon>
        <taxon>Mucoromycotina</taxon>
        <taxon>Mucoromycetes</taxon>
        <taxon>Mucorales</taxon>
        <taxon>Mucorineae</taxon>
        <taxon>Mucoraceae</taxon>
        <taxon>Mucor</taxon>
    </lineage>
</organism>
<evidence type="ECO:0000313" key="3">
    <source>
        <dbReference type="Proteomes" id="UP001304243"/>
    </source>
</evidence>
<dbReference type="AlphaFoldDB" id="A0AAN7DFC9"/>
<evidence type="ECO:0000256" key="1">
    <source>
        <dbReference type="SAM" id="Coils"/>
    </source>
</evidence>
<feature type="coiled-coil region" evidence="1">
    <location>
        <begin position="13"/>
        <end position="57"/>
    </location>
</feature>
<reference evidence="2 3" key="1">
    <citation type="submission" date="2022-11" db="EMBL/GenBank/DDBJ databases">
        <title>Mucor velutinosus strain NIH1002 WGS.</title>
        <authorList>
            <person name="Subramanian P."/>
            <person name="Mullikin J.C."/>
            <person name="Segre J.A."/>
            <person name="Zelazny A.M."/>
        </authorList>
    </citation>
    <scope>NUCLEOTIDE SEQUENCE [LARGE SCALE GENOMIC DNA]</scope>
    <source>
        <strain evidence="2 3">NIH1002</strain>
    </source>
</reference>
<dbReference type="RefSeq" id="XP_064683103.1">
    <property type="nucleotide sequence ID" value="XM_064830601.1"/>
</dbReference>
<comment type="caution">
    <text evidence="2">The sequence shown here is derived from an EMBL/GenBank/DDBJ whole genome shotgun (WGS) entry which is preliminary data.</text>
</comment>
<evidence type="ECO:0000313" key="2">
    <source>
        <dbReference type="EMBL" id="KAK4516437.1"/>
    </source>
</evidence>
<accession>A0AAN7DFC9</accession>
<name>A0AAN7DFC9_9FUNG</name>
<dbReference type="GO" id="GO:0090524">
    <property type="term" value="F:cytochrome-b5 reductase activity, acting on NADH"/>
    <property type="evidence" value="ECO:0007669"/>
    <property type="project" value="UniProtKB-EC"/>
</dbReference>
<keyword evidence="1" id="KW-0175">Coiled coil</keyword>
<dbReference type="EMBL" id="JASEJX010000014">
    <property type="protein sequence ID" value="KAK4516437.1"/>
    <property type="molecule type" value="Genomic_DNA"/>
</dbReference>
<dbReference type="Proteomes" id="UP001304243">
    <property type="component" value="Unassembled WGS sequence"/>
</dbReference>
<gene>
    <name evidence="2" type="ORF">ATC70_011409</name>
</gene>
<proteinExistence type="predicted"/>
<keyword evidence="3" id="KW-1185">Reference proteome</keyword>
<protein>
    <submittedName>
        <fullName evidence="2">Cytochrome b5 heme-binding domain-containing protein</fullName>
        <ecNumber evidence="2">1.6.2.2</ecNumber>
    </submittedName>
</protein>
<keyword evidence="2" id="KW-0560">Oxidoreductase</keyword>
<dbReference type="GeneID" id="89955095"/>
<sequence>MYFSTDNSDEKTINQMNLKMKKLYEEMQRLQEQAREYNTLKQQHTEAKEDLQRSRELITLLHEKYSNLRLELSMAKADLAKKN</sequence>
<dbReference type="EC" id="1.6.2.2" evidence="2"/>